<dbReference type="SUPFAM" id="SSF103647">
    <property type="entry name" value="TSP type-3 repeat"/>
    <property type="match status" value="1"/>
</dbReference>
<dbReference type="PANTHER" id="PTHR37467">
    <property type="entry name" value="EXPORTED CALCIUM-BINDING GLYCOPROTEIN-RELATED"/>
    <property type="match status" value="1"/>
</dbReference>
<keyword evidence="3" id="KW-1185">Reference proteome</keyword>
<proteinExistence type="predicted"/>
<dbReference type="EMBL" id="QDDL01000001">
    <property type="protein sequence ID" value="PVZ72137.1"/>
    <property type="molecule type" value="Genomic_DNA"/>
</dbReference>
<dbReference type="AlphaFoldDB" id="A0A2V1H4L4"/>
<feature type="region of interest" description="Disordered" evidence="1">
    <location>
        <begin position="258"/>
        <end position="296"/>
    </location>
</feature>
<reference evidence="2 3" key="1">
    <citation type="submission" date="2018-04" db="EMBL/GenBank/DDBJ databases">
        <title>Thalassorhabdus spongiae gen. nov., sp. nov., isolated from a marine sponge in South-West Iceland.</title>
        <authorList>
            <person name="Knobloch S."/>
            <person name="Daussin A."/>
            <person name="Johannsson R."/>
            <person name="Marteinsson V.T."/>
        </authorList>
    </citation>
    <scope>NUCLEOTIDE SEQUENCE [LARGE SCALE GENOMIC DNA]</scope>
    <source>
        <strain evidence="2 3">Hp12</strain>
    </source>
</reference>
<evidence type="ECO:0000313" key="3">
    <source>
        <dbReference type="Proteomes" id="UP000244906"/>
    </source>
</evidence>
<organism evidence="2 3">
    <name type="scientific">Pelagibaculum spongiae</name>
    <dbReference type="NCBI Taxonomy" id="2080658"/>
    <lineage>
        <taxon>Bacteria</taxon>
        <taxon>Pseudomonadati</taxon>
        <taxon>Pseudomonadota</taxon>
        <taxon>Gammaproteobacteria</taxon>
        <taxon>Oceanospirillales</taxon>
        <taxon>Pelagibaculum</taxon>
    </lineage>
</organism>
<sequence>MDYDNKKQELRGFGKGLTVGKTLKYIYLSLFLVLSAGCNPKDDDSEAKFAAQQVEKLAKDNAQAYTLFNDEEVNFSIEVVEDGYTVSLDSFPVNGRVVGKTKGQKLQLRYVPINSYVGQDALTFKVVSDDTLAASSAKIQFVVLNPNQSGQDSDKDGLTDEDERNVYFTDPDLKDTDKDGLSDGAEVLSYKTSPVMPDTDGDSLNDWYEIVNLGFDSELNNYNFNPLIADVPILAIDLVSAPDIDLIQEDSVGKTSIVTTERSATETRGTEVSNSDTSSTAVEESSSEGWELGGQGGVSDGKLLAVISGGYSKSKSTTTTEETSYTWSTAESQENSQTLSRANSYENSRNLTTQGGELSIAARITNRGNMPFTVKNIFLSARQLDRQGSIATTFGNLSFDTDNNRFPEFSLSRGLSSGVMEFNTALPLADANSLLINSEQLAIDVSTVELVDSEGKAFAFNEVDLFNKNATVEIDYGGRKSLQKYRVAVVANPGNLTLPLKEVLADILKTPVQVDADRVISINGVGDNQKVCPGMFSTSAADCSQQMVHSNYWVALHSREVRGQVATTIYDNNALEISQLPEQIVFKSLDRQNFNDIRLQAGDLLKLIYIEDKDQDGVGIRQELAFGSNPLSVDSDNDGLTDKDEIEGWDIQIFKDHDGECDDTPVIEGLPAPICVPEPKKFENRQVYSSPIKADTDEDGVTDFDECKRNRFDLGSPQNASENNFLTIPEKCKVADFERRYPTDPFQVDTDQDGISDQLDRQPAIFNDLIAMVEDFVQSESSVAATIALPQAALVTAGQNYADYKVLIVSKKIQDVQKNIDPETSRFPVFSNDLKGKPIQCESGESESSCWTVEEIYSFDENNMRHRFSQTGLTEQTKEGERIDYHAVAWINGQWIKQTNSFSYTDVPVYELKLSVWSIRNLKCGDGDNRCDMLFRFLYNGSFSGILREREIRQGHSVGVSYNFSKEVYASDQQCLYLQYDFAEIDSRPSYSPWYPLKFCYSKQTESCASSGADGFWRAPQGELPLTQSCELVTPIRSLHGEDTQYSFKYNFKVQKKSD</sequence>
<name>A0A2V1H4L4_9GAMM</name>
<feature type="compositionally biased region" description="Polar residues" evidence="1">
    <location>
        <begin position="330"/>
        <end position="350"/>
    </location>
</feature>
<feature type="region of interest" description="Disordered" evidence="1">
    <location>
        <begin position="313"/>
        <end position="350"/>
    </location>
</feature>
<evidence type="ECO:0000256" key="1">
    <source>
        <dbReference type="SAM" id="MobiDB-lite"/>
    </source>
</evidence>
<evidence type="ECO:0000313" key="2">
    <source>
        <dbReference type="EMBL" id="PVZ72137.1"/>
    </source>
</evidence>
<dbReference type="OrthoDB" id="6199528at2"/>
<gene>
    <name evidence="2" type="ORF">DC094_03730</name>
</gene>
<feature type="compositionally biased region" description="Low complexity" evidence="1">
    <location>
        <begin position="313"/>
        <end position="329"/>
    </location>
</feature>
<dbReference type="RefSeq" id="WP_116685722.1">
    <property type="nucleotide sequence ID" value="NZ_CAWNYD010000001.1"/>
</dbReference>
<dbReference type="InterPro" id="IPR053180">
    <property type="entry name" value="Ca-binding_acidic-repeat"/>
</dbReference>
<dbReference type="Gene3D" id="3.90.182.10">
    <property type="entry name" value="Toxin - Anthrax Protective Antigen,domain 1"/>
    <property type="match status" value="1"/>
</dbReference>
<dbReference type="PANTHER" id="PTHR37467:SF1">
    <property type="entry name" value="EXPORTED CALCIUM-BINDING GLYCOPROTEIN"/>
    <property type="match status" value="1"/>
</dbReference>
<dbReference type="InterPro" id="IPR028974">
    <property type="entry name" value="TSP_type-3_rpt"/>
</dbReference>
<feature type="compositionally biased region" description="Low complexity" evidence="1">
    <location>
        <begin position="275"/>
        <end position="290"/>
    </location>
</feature>
<comment type="caution">
    <text evidence="2">The sequence shown here is derived from an EMBL/GenBank/DDBJ whole genome shotgun (WGS) entry which is preliminary data.</text>
</comment>
<protein>
    <submittedName>
        <fullName evidence="2">Uncharacterized protein</fullName>
    </submittedName>
</protein>
<dbReference type="GO" id="GO:0005509">
    <property type="term" value="F:calcium ion binding"/>
    <property type="evidence" value="ECO:0007669"/>
    <property type="project" value="InterPro"/>
</dbReference>
<accession>A0A2V1H4L4</accession>
<dbReference type="Proteomes" id="UP000244906">
    <property type="component" value="Unassembled WGS sequence"/>
</dbReference>